<dbReference type="AlphaFoldDB" id="A0A2T0T8Q4"/>
<dbReference type="RefSeq" id="WP_106280806.1">
    <property type="nucleotide sequence ID" value="NZ_PVTG01000018.1"/>
</dbReference>
<dbReference type="Proteomes" id="UP000239210">
    <property type="component" value="Unassembled WGS sequence"/>
</dbReference>
<proteinExistence type="predicted"/>
<dbReference type="OrthoDB" id="5187577at2"/>
<comment type="caution">
    <text evidence="1">The sequence shown here is derived from an EMBL/GenBank/DDBJ whole genome shotgun (WGS) entry which is preliminary data.</text>
</comment>
<keyword evidence="2" id="KW-1185">Reference proteome</keyword>
<protein>
    <submittedName>
        <fullName evidence="1">Uncharacterized protein</fullName>
    </submittedName>
</protein>
<evidence type="ECO:0000313" key="2">
    <source>
        <dbReference type="Proteomes" id="UP000239210"/>
    </source>
</evidence>
<organism evidence="1 2">
    <name type="scientific">Geodermatophilus tzadiensis</name>
    <dbReference type="NCBI Taxonomy" id="1137988"/>
    <lineage>
        <taxon>Bacteria</taxon>
        <taxon>Bacillati</taxon>
        <taxon>Actinomycetota</taxon>
        <taxon>Actinomycetes</taxon>
        <taxon>Geodermatophilales</taxon>
        <taxon>Geodermatophilaceae</taxon>
        <taxon>Geodermatophilus</taxon>
    </lineage>
</organism>
<dbReference type="EMBL" id="PVTG01000018">
    <property type="protein sequence ID" value="PRY42062.1"/>
    <property type="molecule type" value="Genomic_DNA"/>
</dbReference>
<evidence type="ECO:0000313" key="1">
    <source>
        <dbReference type="EMBL" id="PRY42062.1"/>
    </source>
</evidence>
<sequence length="170" mass="17881">MLELGKAGSAGTGKGVLPVLRDGLVVATLRASNWKEAATAVVGDREWVLAKSRGTLTGRRAGEPEDAARLRARQTSFWKGTWEADLEGTTLRSEVVSRWKGGHRYLSGDRVVAETGTTGGWSPRPTLTADDSLPLDHQVFLLWLGLVMSRRDQAAATAAIAGGAAAAGGS</sequence>
<gene>
    <name evidence="1" type="ORF">LY71_11810</name>
</gene>
<accession>A0A2T0T8Q4</accession>
<reference evidence="1 2" key="1">
    <citation type="submission" date="2018-03" db="EMBL/GenBank/DDBJ databases">
        <title>Genomic Encyclopedia of Archaeal and Bacterial Type Strains, Phase II (KMG-II): from individual species to whole genera.</title>
        <authorList>
            <person name="Goeker M."/>
        </authorList>
    </citation>
    <scope>NUCLEOTIDE SEQUENCE [LARGE SCALE GENOMIC DNA]</scope>
    <source>
        <strain evidence="1 2">DSM 45416</strain>
    </source>
</reference>
<name>A0A2T0T8Q4_9ACTN</name>